<dbReference type="GeneID" id="91088342"/>
<accession>A0A1E3IBF7</accession>
<dbReference type="GO" id="GO:0005085">
    <property type="term" value="F:guanyl-nucleotide exchange factor activity"/>
    <property type="evidence" value="ECO:0007669"/>
    <property type="project" value="TreeGrafter"/>
</dbReference>
<dbReference type="PROSITE" id="PS00625">
    <property type="entry name" value="RCC1_1"/>
    <property type="match status" value="1"/>
</dbReference>
<evidence type="ECO:0000313" key="5">
    <source>
        <dbReference type="Proteomes" id="UP000094043"/>
    </source>
</evidence>
<keyword evidence="1" id="KW-0344">Guanine-nucleotide releasing factor</keyword>
<dbReference type="OrthoDB" id="61110at2759"/>
<sequence length="598" mass="64579">MPPRRSISRGPSAKPVSRAGKPASKLGKVSEIAATTVNGGVLANGKRRIVSDSYAPPAKKGRISTASTVGESRRGATMVNAIPGIPSIKMPHNALFVWGTGDQGQFGLGPDELDEIGRPKLHAWFEEQIKEGKLSRDGQPGTGGLEQVYCGGMHTLAIDEGGRVRSWGINDNAALGRITSDVSDPSNPKEMIPSEDLESYPYVVESLEKEDFRAVQVAAGDSISVAISNKGELRAWGSFRSNDGVLGFDGVPGHPKFQFTPIALPALTKVQVTHVSCGADHVLALTATGHVYVWGKGEENQLGRRIISRRRINGLEPERLGLRNIVHVAAGIYHSFAVDKAGVVYGWGLNTFHQTGISPEKGGNDDMIIAPTAIDELHPDKHNGSKVIKVEGGEHHSLFLFDNGEVWGCGRCDANEVGIAEDHPAYEGIRARRRTLQAEREERVKEKEKKLQEIVKKGNKADKEEKSRVEAELSEAQATLKVPPSGEYIPEPVRIPFPPIPEKYEVVPQFPAYVDSKPEDNPIVNISAGTRHNLAVSKSGHLYAWGFGNQSQLGLGNEEIAQVPSLVRSKLLRPYKTVAASAGGQHCVALAVKKPEGE</sequence>
<dbReference type="PROSITE" id="PS00626">
    <property type="entry name" value="RCC1_2"/>
    <property type="match status" value="1"/>
</dbReference>
<reference evidence="4" key="3">
    <citation type="submission" date="2024-01" db="EMBL/GenBank/DDBJ databases">
        <authorList>
            <person name="Coelho M.A."/>
            <person name="David-Palma M."/>
            <person name="Shea T."/>
            <person name="Sun S."/>
            <person name="Cuomo C.A."/>
            <person name="Heitman J."/>
        </authorList>
    </citation>
    <scope>NUCLEOTIDE SEQUENCE</scope>
    <source>
        <strain evidence="4">CBS 7841</strain>
    </source>
</reference>
<protein>
    <recommendedName>
        <fullName evidence="3">RCC1-like domain-containing protein</fullName>
    </recommendedName>
</protein>
<dbReference type="KEGG" id="cdep:91088342"/>
<dbReference type="PANTHER" id="PTHR45982">
    <property type="entry name" value="REGULATOR OF CHROMOSOME CONDENSATION"/>
    <property type="match status" value="1"/>
</dbReference>
<dbReference type="Proteomes" id="UP000094043">
    <property type="component" value="Chromosome 4"/>
</dbReference>
<dbReference type="PRINTS" id="PR00633">
    <property type="entry name" value="RCCNDNSATION"/>
</dbReference>
<feature type="domain" description="RCC1-like" evidence="3">
    <location>
        <begin position="95"/>
        <end position="589"/>
    </location>
</feature>
<reference evidence="4" key="2">
    <citation type="journal article" date="2022" name="Elife">
        <title>Obligate sexual reproduction of a homothallic fungus closely related to the Cryptococcus pathogenic species complex.</title>
        <authorList>
            <person name="Passer A.R."/>
            <person name="Clancey S.A."/>
            <person name="Shea T."/>
            <person name="David-Palma M."/>
            <person name="Averette A.F."/>
            <person name="Boekhout T."/>
            <person name="Porcel B.M."/>
            <person name="Nowrousian M."/>
            <person name="Cuomo C.A."/>
            <person name="Sun S."/>
            <person name="Heitman J."/>
            <person name="Coelho M.A."/>
        </authorList>
    </citation>
    <scope>NUCLEOTIDE SEQUENCE</scope>
    <source>
        <strain evidence="4">CBS 7841</strain>
    </source>
</reference>
<dbReference type="Pfam" id="PF25390">
    <property type="entry name" value="WD40_RLD"/>
    <property type="match status" value="1"/>
</dbReference>
<dbReference type="PROSITE" id="PS50012">
    <property type="entry name" value="RCC1_3"/>
    <property type="match status" value="6"/>
</dbReference>
<evidence type="ECO:0000256" key="2">
    <source>
        <dbReference type="ARBA" id="ARBA00022737"/>
    </source>
</evidence>
<dbReference type="RefSeq" id="XP_066069617.1">
    <property type="nucleotide sequence ID" value="XM_066213520.1"/>
</dbReference>
<dbReference type="GO" id="GO:0005737">
    <property type="term" value="C:cytoplasm"/>
    <property type="evidence" value="ECO:0007669"/>
    <property type="project" value="TreeGrafter"/>
</dbReference>
<dbReference type="VEuPathDB" id="FungiDB:L203_04416"/>
<evidence type="ECO:0000256" key="1">
    <source>
        <dbReference type="ARBA" id="ARBA00022658"/>
    </source>
</evidence>
<evidence type="ECO:0000259" key="3">
    <source>
        <dbReference type="Pfam" id="PF25390"/>
    </source>
</evidence>
<gene>
    <name evidence="4" type="ORF">L203_104132</name>
</gene>
<dbReference type="PANTHER" id="PTHR45982:SF1">
    <property type="entry name" value="REGULATOR OF CHROMOSOME CONDENSATION"/>
    <property type="match status" value="1"/>
</dbReference>
<name>A0A1E3IBF7_9TREE</name>
<dbReference type="SUPFAM" id="SSF50985">
    <property type="entry name" value="RCC1/BLIP-II"/>
    <property type="match status" value="1"/>
</dbReference>
<dbReference type="InterPro" id="IPR000408">
    <property type="entry name" value="Reg_chr_condens"/>
</dbReference>
<dbReference type="AlphaFoldDB" id="A0A1E3IBF7"/>
<proteinExistence type="predicted"/>
<dbReference type="InterPro" id="IPR009091">
    <property type="entry name" value="RCC1/BLIP-II"/>
</dbReference>
<dbReference type="Gene3D" id="2.130.10.30">
    <property type="entry name" value="Regulator of chromosome condensation 1/beta-lactamase-inhibitor protein II"/>
    <property type="match status" value="1"/>
</dbReference>
<dbReference type="InterPro" id="IPR058923">
    <property type="entry name" value="RCC1-like_dom"/>
</dbReference>
<evidence type="ECO:0000313" key="4">
    <source>
        <dbReference type="EMBL" id="WVN88917.1"/>
    </source>
</evidence>
<dbReference type="InterPro" id="IPR051553">
    <property type="entry name" value="Ran_GTPase-activating"/>
</dbReference>
<keyword evidence="5" id="KW-1185">Reference proteome</keyword>
<dbReference type="EMBL" id="CP143787">
    <property type="protein sequence ID" value="WVN88917.1"/>
    <property type="molecule type" value="Genomic_DNA"/>
</dbReference>
<keyword evidence="2" id="KW-0677">Repeat</keyword>
<reference evidence="4" key="1">
    <citation type="submission" date="2016-06" db="EMBL/GenBank/DDBJ databases">
        <authorList>
            <person name="Cuomo C."/>
            <person name="Litvintseva A."/>
            <person name="Heitman J."/>
            <person name="Chen Y."/>
            <person name="Sun S."/>
            <person name="Springer D."/>
            <person name="Dromer F."/>
            <person name="Young S."/>
            <person name="Zeng Q."/>
            <person name="Chapman S."/>
            <person name="Gujja S."/>
            <person name="Saif S."/>
            <person name="Birren B."/>
        </authorList>
    </citation>
    <scope>NUCLEOTIDE SEQUENCE</scope>
    <source>
        <strain evidence="4">CBS 7841</strain>
    </source>
</reference>
<organism evidence="4 5">
    <name type="scientific">Cryptococcus depauperatus CBS 7841</name>
    <dbReference type="NCBI Taxonomy" id="1295531"/>
    <lineage>
        <taxon>Eukaryota</taxon>
        <taxon>Fungi</taxon>
        <taxon>Dikarya</taxon>
        <taxon>Basidiomycota</taxon>
        <taxon>Agaricomycotina</taxon>
        <taxon>Tremellomycetes</taxon>
        <taxon>Tremellales</taxon>
        <taxon>Cryptococcaceae</taxon>
        <taxon>Cryptococcus</taxon>
    </lineage>
</organism>